<dbReference type="NCBIfam" id="TIGR02001">
    <property type="entry name" value="gcw_chp"/>
    <property type="match status" value="1"/>
</dbReference>
<dbReference type="Proteomes" id="UP000682739">
    <property type="component" value="Chromosome"/>
</dbReference>
<dbReference type="RefSeq" id="WP_208833194.1">
    <property type="nucleotide sequence ID" value="NZ_CP072110.1"/>
</dbReference>
<sequence length="219" mass="23353">MKLTASSIAIASLLATLSLTSGQVAAETSANVGVTTNYLWRGFEQTEGDPAVFAGLDWSSSEGWYAGVWASSISGADAEVDVYGGYTFSNSGIDYDLGYIVYLYPGLTEANNSEIYALASYNNFSVGAWLLAEADGADFADTLYLEAGYDLPIDDDSSVSFHLGHYSGDAIDNDSVDLKVEYAYKGFNVGISKVQISDVDAGDTEEVKLYAGFSHSFDL</sequence>
<evidence type="ECO:0008006" key="4">
    <source>
        <dbReference type="Google" id="ProtNLM"/>
    </source>
</evidence>
<organism evidence="2 3">
    <name type="scientific">Psychrosphaera ytuae</name>
    <dbReference type="NCBI Taxonomy" id="2820710"/>
    <lineage>
        <taxon>Bacteria</taxon>
        <taxon>Pseudomonadati</taxon>
        <taxon>Pseudomonadota</taxon>
        <taxon>Gammaproteobacteria</taxon>
        <taxon>Alteromonadales</taxon>
        <taxon>Pseudoalteromonadaceae</taxon>
        <taxon>Psychrosphaera</taxon>
    </lineage>
</organism>
<dbReference type="InterPro" id="IPR010239">
    <property type="entry name" value="CHP02001"/>
</dbReference>
<keyword evidence="3" id="KW-1185">Reference proteome</keyword>
<dbReference type="InterPro" id="IPR023614">
    <property type="entry name" value="Porin_dom_sf"/>
</dbReference>
<dbReference type="Pfam" id="PF09694">
    <property type="entry name" value="Gcw_chp"/>
    <property type="match status" value="1"/>
</dbReference>
<name>A0A975HLA5_9GAMM</name>
<dbReference type="Gene3D" id="2.40.160.10">
    <property type="entry name" value="Porin"/>
    <property type="match status" value="1"/>
</dbReference>
<reference evidence="2" key="1">
    <citation type="submission" date="2021-03" db="EMBL/GenBank/DDBJ databases">
        <title>Description of Psychrosphaera ytuae sp. nov. isolated from deep sea sediment of South China Sea.</title>
        <authorList>
            <person name="Zhang J."/>
            <person name="Xu X.-D."/>
        </authorList>
    </citation>
    <scope>NUCLEOTIDE SEQUENCE</scope>
    <source>
        <strain evidence="2">MTZ26</strain>
    </source>
</reference>
<accession>A0A975HLA5</accession>
<keyword evidence="1" id="KW-0732">Signal</keyword>
<protein>
    <recommendedName>
        <fullName evidence="4">Histidine kinase</fullName>
    </recommendedName>
</protein>
<evidence type="ECO:0000256" key="1">
    <source>
        <dbReference type="SAM" id="SignalP"/>
    </source>
</evidence>
<gene>
    <name evidence="2" type="ORF">J1N51_06905</name>
</gene>
<dbReference type="KEGG" id="psym:J1N51_06905"/>
<dbReference type="EMBL" id="CP072110">
    <property type="protein sequence ID" value="QTH65159.1"/>
    <property type="molecule type" value="Genomic_DNA"/>
</dbReference>
<evidence type="ECO:0000313" key="2">
    <source>
        <dbReference type="EMBL" id="QTH65159.1"/>
    </source>
</evidence>
<feature type="signal peptide" evidence="1">
    <location>
        <begin position="1"/>
        <end position="26"/>
    </location>
</feature>
<evidence type="ECO:0000313" key="3">
    <source>
        <dbReference type="Proteomes" id="UP000682739"/>
    </source>
</evidence>
<proteinExistence type="predicted"/>
<feature type="chain" id="PRO_5037998152" description="Histidine kinase" evidence="1">
    <location>
        <begin position="27"/>
        <end position="219"/>
    </location>
</feature>
<dbReference type="AlphaFoldDB" id="A0A975HLA5"/>